<dbReference type="InterPro" id="IPR036249">
    <property type="entry name" value="Thioredoxin-like_sf"/>
</dbReference>
<dbReference type="Gene3D" id="3.40.30.10">
    <property type="entry name" value="Glutaredoxin"/>
    <property type="match status" value="1"/>
</dbReference>
<dbReference type="PROSITE" id="PS50186">
    <property type="entry name" value="DEP"/>
    <property type="match status" value="1"/>
</dbReference>
<protein>
    <recommendedName>
        <fullName evidence="2">DEP domain-containing protein</fullName>
    </recommendedName>
</protein>
<dbReference type="Pfam" id="PF04784">
    <property type="entry name" value="DUF547"/>
    <property type="match status" value="1"/>
</dbReference>
<dbReference type="Pfam" id="PF00462">
    <property type="entry name" value="Glutaredoxin"/>
    <property type="match status" value="1"/>
</dbReference>
<dbReference type="InterPro" id="IPR014025">
    <property type="entry name" value="Glutaredoxin_subgr"/>
</dbReference>
<dbReference type="InterPro" id="IPR051548">
    <property type="entry name" value="Grx-like_ET"/>
</dbReference>
<organism evidence="3 4">
    <name type="scientific">Scyliorhinus torazame</name>
    <name type="common">Cloudy catshark</name>
    <name type="synonym">Catulus torazame</name>
    <dbReference type="NCBI Taxonomy" id="75743"/>
    <lineage>
        <taxon>Eukaryota</taxon>
        <taxon>Metazoa</taxon>
        <taxon>Chordata</taxon>
        <taxon>Craniata</taxon>
        <taxon>Vertebrata</taxon>
        <taxon>Chondrichthyes</taxon>
        <taxon>Elasmobranchii</taxon>
        <taxon>Galeomorphii</taxon>
        <taxon>Galeoidea</taxon>
        <taxon>Carcharhiniformes</taxon>
        <taxon>Scyliorhinidae</taxon>
        <taxon>Scyliorhinus</taxon>
    </lineage>
</organism>
<dbReference type="PRINTS" id="PR00160">
    <property type="entry name" value="GLUTAREDOXIN"/>
</dbReference>
<dbReference type="InterPro" id="IPR002109">
    <property type="entry name" value="Glutaredoxin"/>
</dbReference>
<dbReference type="SUPFAM" id="SSF46785">
    <property type="entry name" value="Winged helix' DNA-binding domain"/>
    <property type="match status" value="1"/>
</dbReference>
<dbReference type="Pfam" id="PF00610">
    <property type="entry name" value="DEP"/>
    <property type="match status" value="1"/>
</dbReference>
<keyword evidence="4" id="KW-1185">Reference proteome</keyword>
<dbReference type="Gene3D" id="1.10.10.10">
    <property type="entry name" value="Winged helix-like DNA-binding domain superfamily/Winged helix DNA-binding domain"/>
    <property type="match status" value="1"/>
</dbReference>
<feature type="region of interest" description="Disordered" evidence="1">
    <location>
        <begin position="100"/>
        <end position="122"/>
    </location>
</feature>
<dbReference type="Proteomes" id="UP000288216">
    <property type="component" value="Unassembled WGS sequence"/>
</dbReference>
<feature type="compositionally biased region" description="Basic and acidic residues" evidence="1">
    <location>
        <begin position="112"/>
        <end position="122"/>
    </location>
</feature>
<dbReference type="PANTHER" id="PTHR34386">
    <property type="entry name" value="GLUTAREDOXIN"/>
    <property type="match status" value="1"/>
</dbReference>
<evidence type="ECO:0000313" key="4">
    <source>
        <dbReference type="Proteomes" id="UP000288216"/>
    </source>
</evidence>
<evidence type="ECO:0000259" key="2">
    <source>
        <dbReference type="PROSITE" id="PS50186"/>
    </source>
</evidence>
<dbReference type="InterPro" id="IPR000591">
    <property type="entry name" value="DEP_dom"/>
</dbReference>
<evidence type="ECO:0000256" key="1">
    <source>
        <dbReference type="SAM" id="MobiDB-lite"/>
    </source>
</evidence>
<feature type="domain" description="DEP" evidence="2">
    <location>
        <begin position="154"/>
        <end position="209"/>
    </location>
</feature>
<dbReference type="CDD" id="cd04371">
    <property type="entry name" value="DEP"/>
    <property type="match status" value="1"/>
</dbReference>
<dbReference type="SUPFAM" id="SSF52833">
    <property type="entry name" value="Thioredoxin-like"/>
    <property type="match status" value="1"/>
</dbReference>
<evidence type="ECO:0000313" key="3">
    <source>
        <dbReference type="EMBL" id="GCB69904.1"/>
    </source>
</evidence>
<dbReference type="OrthoDB" id="418495at2759"/>
<dbReference type="GO" id="GO:0045454">
    <property type="term" value="P:cell redox homeostasis"/>
    <property type="evidence" value="ECO:0007669"/>
    <property type="project" value="TreeGrafter"/>
</dbReference>
<comment type="caution">
    <text evidence="3">The sequence shown here is derived from an EMBL/GenBank/DDBJ whole genome shotgun (WGS) entry which is preliminary data.</text>
</comment>
<reference evidence="3 4" key="1">
    <citation type="journal article" date="2018" name="Nat. Ecol. Evol.">
        <title>Shark genomes provide insights into elasmobranch evolution and the origin of vertebrates.</title>
        <authorList>
            <person name="Hara Y"/>
            <person name="Yamaguchi K"/>
            <person name="Onimaru K"/>
            <person name="Kadota M"/>
            <person name="Koyanagi M"/>
            <person name="Keeley SD"/>
            <person name="Tatsumi K"/>
            <person name="Tanaka K"/>
            <person name="Motone F"/>
            <person name="Kageyama Y"/>
            <person name="Nozu R"/>
            <person name="Adachi N"/>
            <person name="Nishimura O"/>
            <person name="Nakagawa R"/>
            <person name="Tanegashima C"/>
            <person name="Kiyatake I"/>
            <person name="Matsumoto R"/>
            <person name="Murakumo K"/>
            <person name="Nishida K"/>
            <person name="Terakita A"/>
            <person name="Kuratani S"/>
            <person name="Sato K"/>
            <person name="Hyodo S Kuraku.S."/>
        </authorList>
    </citation>
    <scope>NUCLEOTIDE SEQUENCE [LARGE SCALE GENOMIC DNA]</scope>
</reference>
<dbReference type="GO" id="GO:0009055">
    <property type="term" value="F:electron transfer activity"/>
    <property type="evidence" value="ECO:0007669"/>
    <property type="project" value="TreeGrafter"/>
</dbReference>
<dbReference type="OMA" id="IVVSQCH"/>
<dbReference type="PANTHER" id="PTHR34386:SF1">
    <property type="entry name" value="GLUTAREDOXIN-LIKE PROTEIN NRDH"/>
    <property type="match status" value="1"/>
</dbReference>
<dbReference type="AlphaFoldDB" id="A0A401P9X8"/>
<dbReference type="InterPro" id="IPR036390">
    <property type="entry name" value="WH_DNA-bd_sf"/>
</dbReference>
<dbReference type="PROSITE" id="PS51354">
    <property type="entry name" value="GLUTAREDOXIN_2"/>
    <property type="match status" value="1"/>
</dbReference>
<dbReference type="EMBL" id="BFAA01001750">
    <property type="protein sequence ID" value="GCB69904.1"/>
    <property type="molecule type" value="Genomic_DNA"/>
</dbReference>
<accession>A0A401P9X8</accession>
<dbReference type="GO" id="GO:0035556">
    <property type="term" value="P:intracellular signal transduction"/>
    <property type="evidence" value="ECO:0007669"/>
    <property type="project" value="InterPro"/>
</dbReference>
<dbReference type="SMART" id="SM00049">
    <property type="entry name" value="DEP"/>
    <property type="match status" value="1"/>
</dbReference>
<dbReference type="InterPro" id="IPR006869">
    <property type="entry name" value="DUF547"/>
</dbReference>
<sequence>METEEPVIMQQLAGRITVYSLTGCLHCLRAKAHLTKMGLPFVEVNVKENPEIHQQIINLTARLTVPQIYFNNIHVGGNNDFMNLSEEELASLIDTVKNNPVPLDAPPIPEPGDVKEKEPRKELKSKRDEYADLILEFKESGIIGNHWSCLRMQQNSFSGKKLVNWLMEQKNVDQDAAVDIAKELSARKYLNPLSVKGFENSDALYRLIEHDFAVSLNTGSTAEYNAVSASKHSEAMRDLTLKLFSEHITPDGKLVDYKSMLRSPAFEEYCKLATLLQRLDIGSLTRKQKLAFFINVYNALVIHGNIKQGAPKNTWQRYKFFNSVSYVIGGEIFTLQDIENGILRGNRKGIAQISRPFSKSDPRLQVALEEAEPLIHFALNCGVLSCPPIKTYSAEEIDQQLKISAAAFLDGSDGCQIDVSKREVRLSQIFKWYKIDFGGTDERLLNWLFEHLGDSPKKKALEELLKHGDIKIGSLPYDWSTNSKD</sequence>
<proteinExistence type="predicted"/>
<dbReference type="STRING" id="75743.A0A401P9X8"/>
<name>A0A401P9X8_SCYTO</name>
<dbReference type="InterPro" id="IPR036388">
    <property type="entry name" value="WH-like_DNA-bd_sf"/>
</dbReference>
<gene>
    <name evidence="3" type="ORF">scyTo_0005562</name>
</gene>